<feature type="domain" description="Malectin-like" evidence="10">
    <location>
        <begin position="37"/>
        <end position="356"/>
    </location>
</feature>
<dbReference type="AlphaFoldDB" id="A0A8B8QLU6"/>
<evidence type="ECO:0000256" key="1">
    <source>
        <dbReference type="ARBA" id="ARBA00004167"/>
    </source>
</evidence>
<name>A0A8B8QLU6_9MYRT</name>
<feature type="chain" id="PRO_5046489343" evidence="8">
    <location>
        <begin position="27"/>
        <end position="521"/>
    </location>
</feature>
<dbReference type="PANTHER" id="PTHR45631">
    <property type="entry name" value="OS07G0107800 PROTEIN-RELATED"/>
    <property type="match status" value="1"/>
</dbReference>
<evidence type="ECO:0000256" key="3">
    <source>
        <dbReference type="ARBA" id="ARBA00022692"/>
    </source>
</evidence>
<keyword evidence="7" id="KW-0472">Membrane</keyword>
<keyword evidence="6" id="KW-1133">Transmembrane helix</keyword>
<keyword evidence="11" id="KW-1185">Reference proteome</keyword>
<dbReference type="InterPro" id="IPR024788">
    <property type="entry name" value="Malectin-like_Carb-bd_dom"/>
</dbReference>
<evidence type="ECO:0000256" key="5">
    <source>
        <dbReference type="ARBA" id="ARBA00022737"/>
    </source>
</evidence>
<evidence type="ECO:0000259" key="10">
    <source>
        <dbReference type="Pfam" id="PF12819"/>
    </source>
</evidence>
<feature type="domain" description="Leucine-rich repeat-containing N-terminal plant-type" evidence="9">
    <location>
        <begin position="366"/>
        <end position="403"/>
    </location>
</feature>
<keyword evidence="4 8" id="KW-0732">Signal</keyword>
<dbReference type="InterPro" id="IPR001611">
    <property type="entry name" value="Leu-rich_rpt"/>
</dbReference>
<evidence type="ECO:0000313" key="12">
    <source>
        <dbReference type="RefSeq" id="XP_030548141.2"/>
    </source>
</evidence>
<dbReference type="Gene3D" id="3.80.10.10">
    <property type="entry name" value="Ribonuclease Inhibitor"/>
    <property type="match status" value="1"/>
</dbReference>
<dbReference type="InterPro" id="IPR032675">
    <property type="entry name" value="LRR_dom_sf"/>
</dbReference>
<reference evidence="11" key="1">
    <citation type="submission" date="2025-05" db="UniProtKB">
        <authorList>
            <consortium name="RefSeq"/>
        </authorList>
    </citation>
    <scope>NUCLEOTIDE SEQUENCE [LARGE SCALE GENOMIC DNA]</scope>
</reference>
<evidence type="ECO:0000259" key="9">
    <source>
        <dbReference type="Pfam" id="PF08263"/>
    </source>
</evidence>
<keyword evidence="3" id="KW-0812">Transmembrane</keyword>
<dbReference type="Gene3D" id="2.60.120.430">
    <property type="entry name" value="Galactose-binding lectin"/>
    <property type="match status" value="1"/>
</dbReference>
<dbReference type="RefSeq" id="XP_030548141.2">
    <property type="nucleotide sequence ID" value="XM_030692281.2"/>
</dbReference>
<keyword evidence="2" id="KW-0433">Leucine-rich repeat</keyword>
<dbReference type="GeneID" id="115753603"/>
<organism evidence="11 12">
    <name type="scientific">Rhodamnia argentea</name>
    <dbReference type="NCBI Taxonomy" id="178133"/>
    <lineage>
        <taxon>Eukaryota</taxon>
        <taxon>Viridiplantae</taxon>
        <taxon>Streptophyta</taxon>
        <taxon>Embryophyta</taxon>
        <taxon>Tracheophyta</taxon>
        <taxon>Spermatophyta</taxon>
        <taxon>Magnoliopsida</taxon>
        <taxon>eudicotyledons</taxon>
        <taxon>Gunneridae</taxon>
        <taxon>Pentapetalae</taxon>
        <taxon>rosids</taxon>
        <taxon>malvids</taxon>
        <taxon>Myrtales</taxon>
        <taxon>Myrtaceae</taxon>
        <taxon>Myrtoideae</taxon>
        <taxon>Myrteae</taxon>
        <taxon>Australasian group</taxon>
        <taxon>Rhodamnia</taxon>
    </lineage>
</organism>
<evidence type="ECO:0000256" key="8">
    <source>
        <dbReference type="SAM" id="SignalP"/>
    </source>
</evidence>
<dbReference type="Pfam" id="PF12819">
    <property type="entry name" value="Malectin_like"/>
    <property type="match status" value="1"/>
</dbReference>
<feature type="signal peptide" evidence="8">
    <location>
        <begin position="1"/>
        <end position="26"/>
    </location>
</feature>
<dbReference type="PANTHER" id="PTHR45631:SF3">
    <property type="entry name" value="OS05G0393100 PROTEIN"/>
    <property type="match status" value="1"/>
</dbReference>
<dbReference type="SUPFAM" id="SSF52058">
    <property type="entry name" value="L domain-like"/>
    <property type="match status" value="1"/>
</dbReference>
<keyword evidence="5" id="KW-0677">Repeat</keyword>
<evidence type="ECO:0000256" key="4">
    <source>
        <dbReference type="ARBA" id="ARBA00022729"/>
    </source>
</evidence>
<proteinExistence type="predicted"/>
<dbReference type="InterPro" id="IPR013210">
    <property type="entry name" value="LRR_N_plant-typ"/>
</dbReference>
<comment type="subcellular location">
    <subcellularLocation>
        <location evidence="1">Membrane</location>
        <topology evidence="1">Single-pass membrane protein</topology>
    </subcellularLocation>
</comment>
<protein>
    <submittedName>
        <fullName evidence="12">Leucine-rich repeat receptor-like serine/threonine-protein kinase At2g14440</fullName>
    </submittedName>
</protein>
<dbReference type="GO" id="GO:0016020">
    <property type="term" value="C:membrane"/>
    <property type="evidence" value="ECO:0007669"/>
    <property type="project" value="UniProtKB-SubCell"/>
</dbReference>
<dbReference type="KEGG" id="rarg:115753603"/>
<dbReference type="Pfam" id="PF08263">
    <property type="entry name" value="LRRNT_2"/>
    <property type="match status" value="1"/>
</dbReference>
<dbReference type="Proteomes" id="UP000827889">
    <property type="component" value="Chromosome 1"/>
</dbReference>
<evidence type="ECO:0000313" key="11">
    <source>
        <dbReference type="Proteomes" id="UP000827889"/>
    </source>
</evidence>
<gene>
    <name evidence="12" type="primary">LOC115753603</name>
</gene>
<evidence type="ECO:0000256" key="6">
    <source>
        <dbReference type="ARBA" id="ARBA00022989"/>
    </source>
</evidence>
<evidence type="ECO:0000256" key="7">
    <source>
        <dbReference type="ARBA" id="ARBA00023136"/>
    </source>
</evidence>
<sequence>MSRPPPLLFLRLSLLLALSLLAPSLSQPLQPPSGILIDCGAAASATVNGLRWLADAPFVSSGAPRSLPVANLDPPLSTVRSFPNRLHRKFCYVVDVARGSNYMVRSTYFYGGVNGRPDPPVFDQIVDGTLWTVVNTTGDYSEGDSTYYEGVFMAQGKTMSFCLGANNYTESDPFISALEFVQLSDSVYNSTDFGSSALSLVARNSFGYSGAPIRFPDDQFDRLWEPFGGNGSFKTSNNLTVSGFWNLPPLKVFETELTAPASQPLELQWPPGLLQNASYYIALYFANGHDSVAGGSRIQNITVNGVPYYSNLNVTSDGVVVFSSQWRLNGLTKINLVPTSGSTLGPSINAGEVFQVLPLGGRTHTRDVIALEKLKLSLHNHPIDWSGDPCLPQQYSWTGVTCSQGRRIRVVTLNLTGMGFSGSLSPYVANMTALTGIWLGNNRLYGPIPNLSALKNLEILHLNDNQLNGPIPSSLGAISGLRELFLQNNNLTGQVPSSLLNKPRLTLKVYGNGLMSAPPPR</sequence>
<reference evidence="12" key="2">
    <citation type="submission" date="2025-08" db="UniProtKB">
        <authorList>
            <consortium name="RefSeq"/>
        </authorList>
    </citation>
    <scope>IDENTIFICATION</scope>
    <source>
        <tissue evidence="12">Leaf</tissue>
    </source>
</reference>
<accession>A0A8B8QLU6</accession>
<evidence type="ECO:0000256" key="2">
    <source>
        <dbReference type="ARBA" id="ARBA00022614"/>
    </source>
</evidence>
<dbReference type="Pfam" id="PF00560">
    <property type="entry name" value="LRR_1"/>
    <property type="match status" value="2"/>
</dbReference>